<dbReference type="Pfam" id="PF02021">
    <property type="entry name" value="UPF0102"/>
    <property type="match status" value="1"/>
</dbReference>
<evidence type="ECO:0000313" key="7">
    <source>
        <dbReference type="Proteomes" id="UP000182800"/>
    </source>
</evidence>
<dbReference type="EMBL" id="FMBM01000001">
    <property type="protein sequence ID" value="SCC79020.1"/>
    <property type="molecule type" value="Genomic_DNA"/>
</dbReference>
<feature type="compositionally biased region" description="Basic and acidic residues" evidence="3">
    <location>
        <begin position="1"/>
        <end position="12"/>
    </location>
</feature>
<evidence type="ECO:0000313" key="6">
    <source>
        <dbReference type="Proteomes" id="UP000050497"/>
    </source>
</evidence>
<dbReference type="AlphaFoldDB" id="A0A0P7ZX04"/>
<organism evidence="4 6">
    <name type="scientific">Saliniramus fredricksonii</name>
    <dbReference type="NCBI Taxonomy" id="1653334"/>
    <lineage>
        <taxon>Bacteria</taxon>
        <taxon>Pseudomonadati</taxon>
        <taxon>Pseudomonadota</taxon>
        <taxon>Alphaproteobacteria</taxon>
        <taxon>Hyphomicrobiales</taxon>
        <taxon>Salinarimonadaceae</taxon>
        <taxon>Saliniramus</taxon>
    </lineage>
</organism>
<evidence type="ECO:0000256" key="1">
    <source>
        <dbReference type="ARBA" id="ARBA00006738"/>
    </source>
</evidence>
<dbReference type="Proteomes" id="UP000050497">
    <property type="component" value="Unassembled WGS sequence"/>
</dbReference>
<gene>
    <name evidence="4" type="primary">yraN</name>
    <name evidence="5" type="ORF">GA0071312_0628</name>
    <name evidence="4" type="ORF">HLUCCO17_15335</name>
</gene>
<keyword evidence="4" id="KW-0255">Endonuclease</keyword>
<comment type="caution">
    <text evidence="4">The sequence shown here is derived from an EMBL/GenBank/DDBJ whole genome shotgun (WGS) entry which is preliminary data.</text>
</comment>
<dbReference type="SUPFAM" id="SSF52980">
    <property type="entry name" value="Restriction endonuclease-like"/>
    <property type="match status" value="1"/>
</dbReference>
<reference evidence="4 6" key="1">
    <citation type="submission" date="2015-09" db="EMBL/GenBank/DDBJ databases">
        <title>Identification and resolution of microdiversity through metagenomic sequencing of parallel consortia.</title>
        <authorList>
            <person name="Nelson W.C."/>
            <person name="Romine M.F."/>
            <person name="Lindemann S.R."/>
        </authorList>
    </citation>
    <scope>NUCLEOTIDE SEQUENCE [LARGE SCALE GENOMIC DNA]</scope>
    <source>
        <strain evidence="4">HL-109</strain>
    </source>
</reference>
<dbReference type="OrthoDB" id="9812968at2"/>
<keyword evidence="4" id="KW-0378">Hydrolase</keyword>
<dbReference type="STRING" id="1653334.GA0071312_0628"/>
<dbReference type="PANTHER" id="PTHR34039:SF1">
    <property type="entry name" value="UPF0102 PROTEIN YRAN"/>
    <property type="match status" value="1"/>
</dbReference>
<evidence type="ECO:0000313" key="4">
    <source>
        <dbReference type="EMBL" id="KPQ09366.1"/>
    </source>
</evidence>
<comment type="similarity">
    <text evidence="1 2">Belongs to the UPF0102 family.</text>
</comment>
<dbReference type="GO" id="GO:0004519">
    <property type="term" value="F:endonuclease activity"/>
    <property type="evidence" value="ECO:0007669"/>
    <property type="project" value="UniProtKB-KW"/>
</dbReference>
<dbReference type="InterPro" id="IPR011856">
    <property type="entry name" value="tRNA_endonuc-like_dom_sf"/>
</dbReference>
<keyword evidence="4" id="KW-0540">Nuclease</keyword>
<keyword evidence="7" id="KW-1185">Reference proteome</keyword>
<proteinExistence type="inferred from homology"/>
<evidence type="ECO:0000256" key="3">
    <source>
        <dbReference type="SAM" id="MobiDB-lite"/>
    </source>
</evidence>
<dbReference type="GO" id="GO:0003676">
    <property type="term" value="F:nucleic acid binding"/>
    <property type="evidence" value="ECO:0007669"/>
    <property type="project" value="InterPro"/>
</dbReference>
<dbReference type="RefSeq" id="WP_083204266.1">
    <property type="nucleotide sequence ID" value="NZ_FMBM01000001.1"/>
</dbReference>
<dbReference type="InterPro" id="IPR003509">
    <property type="entry name" value="UPF0102_YraN-like"/>
</dbReference>
<protein>
    <recommendedName>
        <fullName evidence="2">UPF0102 protein GA0071312_0628</fullName>
    </recommendedName>
</protein>
<reference evidence="5 7" key="2">
    <citation type="submission" date="2016-08" db="EMBL/GenBank/DDBJ databases">
        <authorList>
            <person name="Varghese N."/>
            <person name="Submissions Spin"/>
        </authorList>
    </citation>
    <scope>NUCLEOTIDE SEQUENCE [LARGE SCALE GENOMIC DNA]</scope>
    <source>
        <strain evidence="5 7">HL-109</strain>
    </source>
</reference>
<dbReference type="PANTHER" id="PTHR34039">
    <property type="entry name" value="UPF0102 PROTEIN YRAN"/>
    <property type="match status" value="1"/>
</dbReference>
<dbReference type="Gene3D" id="3.40.1350.10">
    <property type="match status" value="1"/>
</dbReference>
<name>A0A0P7ZX04_9HYPH</name>
<evidence type="ECO:0000256" key="2">
    <source>
        <dbReference type="HAMAP-Rule" id="MF_00048"/>
    </source>
</evidence>
<accession>A0A0P7ZX04</accession>
<dbReference type="EMBL" id="LJSX01000029">
    <property type="protein sequence ID" value="KPQ09366.1"/>
    <property type="molecule type" value="Genomic_DNA"/>
</dbReference>
<dbReference type="HAMAP" id="MF_00048">
    <property type="entry name" value="UPF0102"/>
    <property type="match status" value="1"/>
</dbReference>
<evidence type="ECO:0000313" key="5">
    <source>
        <dbReference type="EMBL" id="SCC79020.1"/>
    </source>
</evidence>
<dbReference type="InterPro" id="IPR011335">
    <property type="entry name" value="Restrct_endonuc-II-like"/>
</dbReference>
<dbReference type="Proteomes" id="UP000182800">
    <property type="component" value="Unassembled WGS sequence"/>
</dbReference>
<feature type="region of interest" description="Disordered" evidence="3">
    <location>
        <begin position="1"/>
        <end position="29"/>
    </location>
</feature>
<sequence>MRSDRQGGRDADYGQSTQTGQGATRKRKRRRALLRGHLAEWLAMGFLICKGYRPLERRFAASGGEIDLIMKRGATVIFVEVKARARLDLAQAAIGARKHRLFNRAVRAWRARNPWSTGFTLRADAVYVTPSALPHHEIDAFAIAD</sequence>